<evidence type="ECO:0000256" key="1">
    <source>
        <dbReference type="SAM" id="Phobius"/>
    </source>
</evidence>
<evidence type="ECO:0008006" key="4">
    <source>
        <dbReference type="Google" id="ProtNLM"/>
    </source>
</evidence>
<name>A0A2H0YTN2_9BACT</name>
<dbReference type="InterPro" id="IPR041113">
    <property type="entry name" value="Heliorhodopsin"/>
</dbReference>
<keyword evidence="1" id="KW-0472">Membrane</keyword>
<dbReference type="NCBIfam" id="NF038020">
    <property type="entry name" value="HeR"/>
    <property type="match status" value="1"/>
</dbReference>
<dbReference type="AlphaFoldDB" id="A0A2H0YTN2"/>
<proteinExistence type="predicted"/>
<comment type="caution">
    <text evidence="2">The sequence shown here is derived from an EMBL/GenBank/DDBJ whole genome shotgun (WGS) entry which is preliminary data.</text>
</comment>
<accession>A0A2H0YTN2</accession>
<feature type="transmembrane region" description="Helical" evidence="1">
    <location>
        <begin position="21"/>
        <end position="39"/>
    </location>
</feature>
<sequence>MESLENQANIDQQPFSRLRRFNLIMAFLHALQGITMIVLSSDFSLPVTTSFVEFSQTTQKLFTQLQTVFELRVGLLVAGFLFLSALAHLLVSLPGIYEWYVANLKKGANYARWIEYAFSSSLMIVIIGMLVGVYDVLTLVLLFGLNAMMILFGWMMELHNQTTEKTNWTSFLFGSIAGFIPWVVVALYLFNAGEGDFKAPTFVYWIYFSIFLFFNSFAINMVLQYKKAGKWRNYLYGERAYIILSLIAKSLLAWQVWAGTLRPV</sequence>
<dbReference type="Gene3D" id="1.20.1070.10">
    <property type="entry name" value="Rhodopsin 7-helix transmembrane proteins"/>
    <property type="match status" value="1"/>
</dbReference>
<keyword evidence="1" id="KW-1133">Transmembrane helix</keyword>
<evidence type="ECO:0000313" key="3">
    <source>
        <dbReference type="Proteomes" id="UP000228711"/>
    </source>
</evidence>
<gene>
    <name evidence="2" type="ORF">COT25_01090</name>
</gene>
<dbReference type="Proteomes" id="UP000228711">
    <property type="component" value="Unassembled WGS sequence"/>
</dbReference>
<feature type="transmembrane region" description="Helical" evidence="1">
    <location>
        <begin position="113"/>
        <end position="131"/>
    </location>
</feature>
<organism evidence="2 3">
    <name type="scientific">Candidatus Kerfeldbacteria bacterium CG08_land_8_20_14_0_20_42_7</name>
    <dbReference type="NCBI Taxonomy" id="2014245"/>
    <lineage>
        <taxon>Bacteria</taxon>
        <taxon>Candidatus Kerfeldiibacteriota</taxon>
    </lineage>
</organism>
<feature type="transmembrane region" description="Helical" evidence="1">
    <location>
        <begin position="202"/>
        <end position="223"/>
    </location>
</feature>
<evidence type="ECO:0000313" key="2">
    <source>
        <dbReference type="EMBL" id="PIS41810.1"/>
    </source>
</evidence>
<reference evidence="3" key="1">
    <citation type="submission" date="2017-09" db="EMBL/GenBank/DDBJ databases">
        <title>Depth-based differentiation of microbial function through sediment-hosted aquifers and enrichment of novel symbionts in the deep terrestrial subsurface.</title>
        <authorList>
            <person name="Probst A.J."/>
            <person name="Ladd B."/>
            <person name="Jarett J.K."/>
            <person name="Geller-Mcgrath D.E."/>
            <person name="Sieber C.M.K."/>
            <person name="Emerson J.B."/>
            <person name="Anantharaman K."/>
            <person name="Thomas B.C."/>
            <person name="Malmstrom R."/>
            <person name="Stieglmeier M."/>
            <person name="Klingl A."/>
            <person name="Woyke T."/>
            <person name="Ryan C.M."/>
            <person name="Banfield J.F."/>
        </authorList>
    </citation>
    <scope>NUCLEOTIDE SEQUENCE [LARGE SCALE GENOMIC DNA]</scope>
</reference>
<protein>
    <recommendedName>
        <fullName evidence="4">Heliorhodopsin HeR</fullName>
    </recommendedName>
</protein>
<feature type="transmembrane region" description="Helical" evidence="1">
    <location>
        <begin position="168"/>
        <end position="190"/>
    </location>
</feature>
<dbReference type="Pfam" id="PF18761">
    <property type="entry name" value="Heliorhodopsin"/>
    <property type="match status" value="1"/>
</dbReference>
<feature type="transmembrane region" description="Helical" evidence="1">
    <location>
        <begin position="75"/>
        <end position="101"/>
    </location>
</feature>
<feature type="transmembrane region" description="Helical" evidence="1">
    <location>
        <begin position="137"/>
        <end position="156"/>
    </location>
</feature>
<keyword evidence="1" id="KW-0812">Transmembrane</keyword>
<feature type="transmembrane region" description="Helical" evidence="1">
    <location>
        <begin position="235"/>
        <end position="257"/>
    </location>
</feature>
<dbReference type="EMBL" id="PEXV01000043">
    <property type="protein sequence ID" value="PIS41810.1"/>
    <property type="molecule type" value="Genomic_DNA"/>
</dbReference>